<feature type="non-terminal residue" evidence="2">
    <location>
        <position position="681"/>
    </location>
</feature>
<evidence type="ECO:0000256" key="1">
    <source>
        <dbReference type="SAM" id="MobiDB-lite"/>
    </source>
</evidence>
<feature type="compositionally biased region" description="Basic and acidic residues" evidence="1">
    <location>
        <begin position="486"/>
        <end position="500"/>
    </location>
</feature>
<accession>A0A553QSP1</accession>
<sequence>MAATEASPEPVQADIVDNKVEVEATKPESASSEETQASTKEAPASTEDVPASTEDSPASTEEAPTSTEETQPTTEAAAAATEQPADSKAKPATEKIWDSFLNKSGLGKVMGGKKKKEQHTEDTTNEEQDKPSNLNDQGDTAGSKDQESTQTAEAGEATVDGQTVEKAPESEEASQDQKASGAKPKQGEKSSVRDFIRNPVAKIFSHKSTDKKDGTGTLQKESKVIARSKSLDRLEDADTSTTVAEQSEEPPSADEPDKSNPQTTKNMKRWHSFKKLMAQKSHKKSTDESKDTEGAEGASADGAGDSGTLDSTTKSEHSGQKKWKLKRSWTFQGLKRDSSVIGIHKPKDKDSSEVKDENASEVDQGTEDVIANEAETLEKTEGDEEKGATGTTQQGKSVDQHANEIWTSFKKRVIPKSKKAADTSGVEEDAAGEQEQTEEPQAGKDSGKSAKAKRTHFNRAVSLKNFILRKGKSSSMDMGETTAAQKDGDGTGESEAKETDGLDDAAGGTDVPQTESEEQATAQCDTNNEAQVVSDGVDSTTSGQPTEKSHAVDPAPESGGQAEPKANGENGCLDGTSEDTAANNHESTTQNDVKNEEINKDTIDTSGKTCLKDGKILNQDGKCDTVNAVAQSAQTNTDEQEEALKRMFYEVAASIVRAAVSSATAQLAKDKDLPDSSLKCF</sequence>
<feature type="compositionally biased region" description="Basic and acidic residues" evidence="1">
    <location>
        <begin position="284"/>
        <end position="293"/>
    </location>
</feature>
<feature type="compositionally biased region" description="Basic and acidic residues" evidence="1">
    <location>
        <begin position="16"/>
        <end position="26"/>
    </location>
</feature>
<feature type="region of interest" description="Disordered" evidence="1">
    <location>
        <begin position="1"/>
        <end position="611"/>
    </location>
</feature>
<feature type="compositionally biased region" description="Acidic residues" evidence="1">
    <location>
        <begin position="425"/>
        <end position="438"/>
    </location>
</feature>
<feature type="compositionally biased region" description="Low complexity" evidence="1">
    <location>
        <begin position="56"/>
        <end position="84"/>
    </location>
</feature>
<feature type="compositionally biased region" description="Low complexity" evidence="1">
    <location>
        <begin position="28"/>
        <end position="42"/>
    </location>
</feature>
<proteinExistence type="predicted"/>
<organism evidence="2 3">
    <name type="scientific">Danionella cerebrum</name>
    <dbReference type="NCBI Taxonomy" id="2873325"/>
    <lineage>
        <taxon>Eukaryota</taxon>
        <taxon>Metazoa</taxon>
        <taxon>Chordata</taxon>
        <taxon>Craniata</taxon>
        <taxon>Vertebrata</taxon>
        <taxon>Euteleostomi</taxon>
        <taxon>Actinopterygii</taxon>
        <taxon>Neopterygii</taxon>
        <taxon>Teleostei</taxon>
        <taxon>Ostariophysi</taxon>
        <taxon>Cypriniformes</taxon>
        <taxon>Danionidae</taxon>
        <taxon>Danioninae</taxon>
        <taxon>Danionella</taxon>
    </lineage>
</organism>
<gene>
    <name evidence="2" type="ORF">DNTS_011612</name>
</gene>
<dbReference type="Proteomes" id="UP000316079">
    <property type="component" value="Unassembled WGS sequence"/>
</dbReference>
<dbReference type="AlphaFoldDB" id="A0A553QSP1"/>
<feature type="compositionally biased region" description="Polar residues" evidence="1">
    <location>
        <begin position="131"/>
        <end position="140"/>
    </location>
</feature>
<feature type="compositionally biased region" description="Basic and acidic residues" evidence="1">
    <location>
        <begin position="345"/>
        <end position="358"/>
    </location>
</feature>
<reference evidence="2 3" key="1">
    <citation type="journal article" date="2019" name="Sci. Data">
        <title>Hybrid genome assembly and annotation of Danionella translucida.</title>
        <authorList>
            <person name="Kadobianskyi M."/>
            <person name="Schulze L."/>
            <person name="Schuelke M."/>
            <person name="Judkewitz B."/>
        </authorList>
    </citation>
    <scope>NUCLEOTIDE SEQUENCE [LARGE SCALE GENOMIC DNA]</scope>
    <source>
        <strain evidence="2 3">Bolton</strain>
    </source>
</reference>
<feature type="compositionally biased region" description="Low complexity" evidence="1">
    <location>
        <begin position="295"/>
        <end position="312"/>
    </location>
</feature>
<feature type="compositionally biased region" description="Polar residues" evidence="1">
    <location>
        <begin position="511"/>
        <end position="546"/>
    </location>
</feature>
<feature type="compositionally biased region" description="Basic and acidic residues" evidence="1">
    <location>
        <begin position="185"/>
        <end position="196"/>
    </location>
</feature>
<dbReference type="STRING" id="623744.A0A553QSP1"/>
<comment type="caution">
    <text evidence="2">The sequence shown here is derived from an EMBL/GenBank/DDBJ whole genome shotgun (WGS) entry which is preliminary data.</text>
</comment>
<name>A0A553QSP1_9TELE</name>
<feature type="compositionally biased region" description="Basic and acidic residues" evidence="1">
    <location>
        <begin position="118"/>
        <end position="130"/>
    </location>
</feature>
<evidence type="ECO:0000313" key="2">
    <source>
        <dbReference type="EMBL" id="TRY93000.1"/>
    </source>
</evidence>
<keyword evidence="3" id="KW-1185">Reference proteome</keyword>
<feature type="compositionally biased region" description="Basic and acidic residues" evidence="1">
    <location>
        <begin position="593"/>
        <end position="603"/>
    </location>
</feature>
<dbReference type="EMBL" id="SRMA01025578">
    <property type="protein sequence ID" value="TRY93000.1"/>
    <property type="molecule type" value="Genomic_DNA"/>
</dbReference>
<feature type="compositionally biased region" description="Basic and acidic residues" evidence="1">
    <location>
        <begin position="207"/>
        <end position="236"/>
    </location>
</feature>
<dbReference type="OrthoDB" id="8960082at2759"/>
<evidence type="ECO:0008006" key="4">
    <source>
        <dbReference type="Google" id="ProtNLM"/>
    </source>
</evidence>
<protein>
    <recommendedName>
        <fullName evidence="4">A kinase-anchoring proteins AKAP-5 and AKAP-12 calmodulin (CaM)-binding domain-containing protein</fullName>
    </recommendedName>
</protein>
<feature type="compositionally biased region" description="Basic and acidic residues" evidence="1">
    <location>
        <begin position="85"/>
        <end position="97"/>
    </location>
</feature>
<feature type="compositionally biased region" description="Polar residues" evidence="1">
    <location>
        <begin position="578"/>
        <end position="592"/>
    </location>
</feature>
<feature type="compositionally biased region" description="Basic residues" evidence="1">
    <location>
        <begin position="409"/>
        <end position="418"/>
    </location>
</feature>
<evidence type="ECO:0000313" key="3">
    <source>
        <dbReference type="Proteomes" id="UP000316079"/>
    </source>
</evidence>